<feature type="region of interest" description="Disordered" evidence="5">
    <location>
        <begin position="1"/>
        <end position="24"/>
    </location>
</feature>
<evidence type="ECO:0000259" key="7">
    <source>
        <dbReference type="Pfam" id="PF06305"/>
    </source>
</evidence>
<evidence type="ECO:0000256" key="1">
    <source>
        <dbReference type="ARBA" id="ARBA00022475"/>
    </source>
</evidence>
<keyword evidence="3 6" id="KW-1133">Transmembrane helix</keyword>
<protein>
    <submittedName>
        <fullName evidence="8">DUF1049 domain-containing protein</fullName>
    </submittedName>
</protein>
<reference evidence="8 9" key="1">
    <citation type="submission" date="2017-10" db="EMBL/GenBank/DDBJ databases">
        <title>The draft genome sequence of Williamsia sp. BULT 1.1 isolated from the semi-arid grassland soils from South Africa.</title>
        <authorList>
            <person name="Kabwe M.H."/>
            <person name="Govender N."/>
            <person name="Mutseka Lunga P."/>
            <person name="Vikram S."/>
            <person name="Makhalanyane T.P."/>
        </authorList>
    </citation>
    <scope>NUCLEOTIDE SEQUENCE [LARGE SCALE GENOMIC DNA]</scope>
    <source>
        <strain evidence="8 9">BULT 1.1</strain>
    </source>
</reference>
<evidence type="ECO:0000313" key="8">
    <source>
        <dbReference type="EMBL" id="PHV68336.1"/>
    </source>
</evidence>
<dbReference type="Pfam" id="PF06305">
    <property type="entry name" value="LapA_dom"/>
    <property type="match status" value="1"/>
</dbReference>
<keyword evidence="4 6" id="KW-0472">Membrane</keyword>
<comment type="caution">
    <text evidence="8">The sequence shown here is derived from an EMBL/GenBank/DDBJ whole genome shotgun (WGS) entry which is preliminary data.</text>
</comment>
<evidence type="ECO:0000256" key="5">
    <source>
        <dbReference type="SAM" id="MobiDB-lite"/>
    </source>
</evidence>
<name>A0A2G3PRC9_WILMA</name>
<dbReference type="GO" id="GO:0005886">
    <property type="term" value="C:plasma membrane"/>
    <property type="evidence" value="ECO:0007669"/>
    <property type="project" value="InterPro"/>
</dbReference>
<dbReference type="InterPro" id="IPR010445">
    <property type="entry name" value="LapA_dom"/>
</dbReference>
<keyword evidence="1" id="KW-1003">Cell membrane</keyword>
<accession>A0A2G3PRC9</accession>
<feature type="transmembrane region" description="Helical" evidence="6">
    <location>
        <begin position="30"/>
        <end position="48"/>
    </location>
</feature>
<evidence type="ECO:0000256" key="6">
    <source>
        <dbReference type="SAM" id="Phobius"/>
    </source>
</evidence>
<sequence length="100" mass="10688">MSNPHYDAAPPATTTTTAPTSGSGRKISTILGLILAALLVIALLVFVVQNTEQVHIEFFGLNLDMAQGVALLLAAVVGFLIALLGSGFLRLRRKVRNRHH</sequence>
<gene>
    <name evidence="8" type="ORF">CSW57_03635</name>
</gene>
<dbReference type="RefSeq" id="WP_099381476.1">
    <property type="nucleotide sequence ID" value="NZ_PEBD01000004.1"/>
</dbReference>
<feature type="compositionally biased region" description="Low complexity" evidence="5">
    <location>
        <begin position="8"/>
        <end position="20"/>
    </location>
</feature>
<evidence type="ECO:0000256" key="3">
    <source>
        <dbReference type="ARBA" id="ARBA00022989"/>
    </source>
</evidence>
<feature type="transmembrane region" description="Helical" evidence="6">
    <location>
        <begin position="68"/>
        <end position="89"/>
    </location>
</feature>
<keyword evidence="2 6" id="KW-0812">Transmembrane</keyword>
<dbReference type="AlphaFoldDB" id="A0A2G3PRC9"/>
<evidence type="ECO:0000256" key="4">
    <source>
        <dbReference type="ARBA" id="ARBA00023136"/>
    </source>
</evidence>
<dbReference type="Proteomes" id="UP000225108">
    <property type="component" value="Unassembled WGS sequence"/>
</dbReference>
<proteinExistence type="predicted"/>
<dbReference type="EMBL" id="PEBD01000004">
    <property type="protein sequence ID" value="PHV68336.1"/>
    <property type="molecule type" value="Genomic_DNA"/>
</dbReference>
<feature type="domain" description="Lipopolysaccharide assembly protein A" evidence="7">
    <location>
        <begin position="49"/>
        <end position="97"/>
    </location>
</feature>
<evidence type="ECO:0000313" key="9">
    <source>
        <dbReference type="Proteomes" id="UP000225108"/>
    </source>
</evidence>
<organism evidence="8 9">
    <name type="scientific">Williamsia marianensis</name>
    <dbReference type="NCBI Taxonomy" id="85044"/>
    <lineage>
        <taxon>Bacteria</taxon>
        <taxon>Bacillati</taxon>
        <taxon>Actinomycetota</taxon>
        <taxon>Actinomycetes</taxon>
        <taxon>Mycobacteriales</taxon>
        <taxon>Nocardiaceae</taxon>
        <taxon>Williamsia</taxon>
    </lineage>
</organism>
<evidence type="ECO:0000256" key="2">
    <source>
        <dbReference type="ARBA" id="ARBA00022692"/>
    </source>
</evidence>